<dbReference type="InterPro" id="IPR008407">
    <property type="entry name" value="Brnchd-chn_aa_trnsp_AzlD"/>
</dbReference>
<keyword evidence="2" id="KW-0812">Transmembrane</keyword>
<protein>
    <submittedName>
        <fullName evidence="3">AzlD domain-containing protein</fullName>
    </submittedName>
</protein>
<feature type="region of interest" description="Disordered" evidence="1">
    <location>
        <begin position="250"/>
        <end position="290"/>
    </location>
</feature>
<feature type="compositionally biased region" description="Basic residues" evidence="1">
    <location>
        <begin position="273"/>
        <end position="287"/>
    </location>
</feature>
<dbReference type="Proteomes" id="UP000521868">
    <property type="component" value="Unassembled WGS sequence"/>
</dbReference>
<evidence type="ECO:0000256" key="2">
    <source>
        <dbReference type="SAM" id="Phobius"/>
    </source>
</evidence>
<feature type="region of interest" description="Disordered" evidence="1">
    <location>
        <begin position="1"/>
        <end position="40"/>
    </location>
</feature>
<comment type="caution">
    <text evidence="3">The sequence shown here is derived from an EMBL/GenBank/DDBJ whole genome shotgun (WGS) entry which is preliminary data.</text>
</comment>
<sequence>MAQRRREVRRAAAGRTNGLRPARPGPRHGGPARGVPSPCETIPPLRGKCVAEDFRSFVACPGAGAGAPAHVPRRGRRGTADGHRRRRVGAGRRRRDGQERDGRAARHPDVRHRLRRLRPDRLIAADRGRCADVGGVGHHLVRQPAVHGVQFPLPPLLRAPAAAAPHRAQLPDGRHQFRVVRAPFQRAASGRAAGGLLPRQRAGDLRGVAGLDHHRHRRGPRHPGVLGPRLRRNDGAARADLHAIAQPRELDGGRGRSLRGGGGLRTAAEAEHHRRHRGRRGRGRAGRTRGSQGLSSLEVFLTTIGMALITLACRAFFVLPKQDLPMPAWLREGLRYAPIAALAAVVAPELVMTQGHLVDTWRDARIFGALSGLAFYAWRPSLFGTIVCGTGTMLALRFTLGW</sequence>
<dbReference type="Pfam" id="PF05437">
    <property type="entry name" value="AzlD"/>
    <property type="match status" value="1"/>
</dbReference>
<keyword evidence="2" id="KW-1133">Transmembrane helix</keyword>
<keyword evidence="4" id="KW-1185">Reference proteome</keyword>
<proteinExistence type="predicted"/>
<evidence type="ECO:0000313" key="4">
    <source>
        <dbReference type="Proteomes" id="UP000521868"/>
    </source>
</evidence>
<evidence type="ECO:0000313" key="3">
    <source>
        <dbReference type="EMBL" id="NKE64794.1"/>
    </source>
</evidence>
<feature type="transmembrane region" description="Helical" evidence="2">
    <location>
        <begin position="297"/>
        <end position="319"/>
    </location>
</feature>
<feature type="region of interest" description="Disordered" evidence="1">
    <location>
        <begin position="63"/>
        <end position="107"/>
    </location>
</feature>
<keyword evidence="2" id="KW-0472">Membrane</keyword>
<name>A0A7X6I580_9BURK</name>
<dbReference type="AlphaFoldDB" id="A0A7X6I580"/>
<organism evidence="3 4">
    <name type="scientific">Ramlibacter lithotrophicus</name>
    <dbReference type="NCBI Taxonomy" id="2606681"/>
    <lineage>
        <taxon>Bacteria</taxon>
        <taxon>Pseudomonadati</taxon>
        <taxon>Pseudomonadota</taxon>
        <taxon>Betaproteobacteria</taxon>
        <taxon>Burkholderiales</taxon>
        <taxon>Comamonadaceae</taxon>
        <taxon>Ramlibacter</taxon>
    </lineage>
</organism>
<evidence type="ECO:0000256" key="1">
    <source>
        <dbReference type="SAM" id="MobiDB-lite"/>
    </source>
</evidence>
<gene>
    <name evidence="3" type="ORF">RAMLITH_03085</name>
</gene>
<feature type="compositionally biased region" description="Basic and acidic residues" evidence="1">
    <location>
        <begin position="96"/>
        <end position="107"/>
    </location>
</feature>
<feature type="compositionally biased region" description="Basic residues" evidence="1">
    <location>
        <begin position="71"/>
        <end position="95"/>
    </location>
</feature>
<reference evidence="3 4" key="1">
    <citation type="journal article" date="2020" name="Nature">
        <title>Bacterial chemolithoautotrophy via manganese oxidation.</title>
        <authorList>
            <person name="Yu H."/>
            <person name="Leadbetter J.R."/>
        </authorList>
    </citation>
    <scope>NUCLEOTIDE SEQUENCE [LARGE SCALE GENOMIC DNA]</scope>
    <source>
        <strain evidence="3 4">RBP-1</strain>
    </source>
</reference>
<dbReference type="EMBL" id="VTOX01000001">
    <property type="protein sequence ID" value="NKE64794.1"/>
    <property type="molecule type" value="Genomic_DNA"/>
</dbReference>
<accession>A0A7X6I580</accession>
<feature type="transmembrane region" description="Helical" evidence="2">
    <location>
        <begin position="373"/>
        <end position="396"/>
    </location>
</feature>